<dbReference type="InterPro" id="IPR015300">
    <property type="entry name" value="DNA-bd_pseudobarrel_sf"/>
</dbReference>
<dbReference type="PANTHER" id="PTHR31391">
    <property type="entry name" value="B3 DOMAIN-CONTAINING PROTEIN OS11G0197600-RELATED"/>
    <property type="match status" value="1"/>
</dbReference>
<sequence length="458" mass="51285">MAVDQFSVSKRCPVRSSSKINGRKPLETKKNMFRKRPSGLKYNTKKVTFDNPKNSISEEEKGAIISVQTKSSVMKRAQEVQAHLAAEFPSFVKSMLPSHVTGGFWLGLPKQFCDLHFPKHDDTVTLVDESEEEYETKYLVNKNGLSGGWRGFSIAHKLLEEDVLVFQLVEPCKFKVYIVRANALAEIDGAIGLLSLDATAKPKPKPMDIDQIEKDMKICEKAGEKCLEPLSVDIQQHNVEENVMVVLSTDLGLAPDQCGNDSDDFGSEGLEGVRFSESTVDFKDVKSIENFTILVDGLIIDSEIPTHLRTKYYELCCSQQAFLHDHLLEGLNCKLAAGIISETVNIADAIRASKLTTSQQNFTTWDRTLKAFEGLGVSVGFLRGRLNRLVSLAFESQGRLIESKRLERVQAEEEMRTLEAKLLEVKEVTMSLDSEIEALKVKGERLELMFQEEASAPW</sequence>
<evidence type="ECO:0000256" key="6">
    <source>
        <dbReference type="SAM" id="Coils"/>
    </source>
</evidence>
<comment type="subcellular location">
    <subcellularLocation>
        <location evidence="1">Nucleus</location>
    </subcellularLocation>
</comment>
<dbReference type="GO" id="GO:0003677">
    <property type="term" value="F:DNA binding"/>
    <property type="evidence" value="ECO:0007669"/>
    <property type="project" value="UniProtKB-KW"/>
</dbReference>
<dbReference type="Gene3D" id="2.40.330.10">
    <property type="entry name" value="DNA-binding pseudobarrel domain"/>
    <property type="match status" value="1"/>
</dbReference>
<dbReference type="PANTHER" id="PTHR31391:SF101">
    <property type="entry name" value="B3 DOMAIN-CONTAINING PROTEIN OS01G0234100"/>
    <property type="match status" value="1"/>
</dbReference>
<name>A0A5B7B7S2_DAVIN</name>
<evidence type="ECO:0000256" key="1">
    <source>
        <dbReference type="ARBA" id="ARBA00004123"/>
    </source>
</evidence>
<keyword evidence="2" id="KW-0805">Transcription regulation</keyword>
<reference evidence="8" key="1">
    <citation type="submission" date="2019-08" db="EMBL/GenBank/DDBJ databases">
        <title>Reference gene set and small RNA set construction with multiple tissues from Davidia involucrata Baill.</title>
        <authorList>
            <person name="Yang H."/>
            <person name="Zhou C."/>
            <person name="Li G."/>
            <person name="Wang J."/>
            <person name="Gao P."/>
            <person name="Wang M."/>
            <person name="Wang R."/>
            <person name="Zhao Y."/>
        </authorList>
    </citation>
    <scope>NUCLEOTIDE SEQUENCE</scope>
    <source>
        <tissue evidence="8">Mixed with DoveR01_LX</tissue>
    </source>
</reference>
<evidence type="ECO:0000256" key="2">
    <source>
        <dbReference type="ARBA" id="ARBA00023015"/>
    </source>
</evidence>
<dbReference type="InterPro" id="IPR044837">
    <property type="entry name" value="REM16-like"/>
</dbReference>
<dbReference type="InterPro" id="IPR003340">
    <property type="entry name" value="B3_DNA-bd"/>
</dbReference>
<evidence type="ECO:0000313" key="8">
    <source>
        <dbReference type="EMBL" id="MPA65040.1"/>
    </source>
</evidence>
<keyword evidence="3" id="KW-0238">DNA-binding</keyword>
<keyword evidence="4" id="KW-0804">Transcription</keyword>
<accession>A0A5B7B7S2</accession>
<gene>
    <name evidence="8" type="ORF">Din_034481</name>
</gene>
<evidence type="ECO:0000256" key="4">
    <source>
        <dbReference type="ARBA" id="ARBA00023163"/>
    </source>
</evidence>
<feature type="coiled-coil region" evidence="6">
    <location>
        <begin position="401"/>
        <end position="428"/>
    </location>
</feature>
<dbReference type="AlphaFoldDB" id="A0A5B7B7S2"/>
<protein>
    <recommendedName>
        <fullName evidence="7">TF-B3 domain-containing protein</fullName>
    </recommendedName>
</protein>
<evidence type="ECO:0000256" key="3">
    <source>
        <dbReference type="ARBA" id="ARBA00023125"/>
    </source>
</evidence>
<dbReference type="CDD" id="cd10017">
    <property type="entry name" value="B3_DNA"/>
    <property type="match status" value="1"/>
</dbReference>
<dbReference type="GO" id="GO:0005634">
    <property type="term" value="C:nucleus"/>
    <property type="evidence" value="ECO:0007669"/>
    <property type="project" value="UniProtKB-SubCell"/>
</dbReference>
<keyword evidence="5" id="KW-0539">Nucleus</keyword>
<organism evidence="8">
    <name type="scientific">Davidia involucrata</name>
    <name type="common">Dove tree</name>
    <dbReference type="NCBI Taxonomy" id="16924"/>
    <lineage>
        <taxon>Eukaryota</taxon>
        <taxon>Viridiplantae</taxon>
        <taxon>Streptophyta</taxon>
        <taxon>Embryophyta</taxon>
        <taxon>Tracheophyta</taxon>
        <taxon>Spermatophyta</taxon>
        <taxon>Magnoliopsida</taxon>
        <taxon>eudicotyledons</taxon>
        <taxon>Gunneridae</taxon>
        <taxon>Pentapetalae</taxon>
        <taxon>asterids</taxon>
        <taxon>Cornales</taxon>
        <taxon>Nyssaceae</taxon>
        <taxon>Davidia</taxon>
    </lineage>
</organism>
<dbReference type="SUPFAM" id="SSF101936">
    <property type="entry name" value="DNA-binding pseudobarrel domain"/>
    <property type="match status" value="1"/>
</dbReference>
<dbReference type="PROSITE" id="PS50863">
    <property type="entry name" value="B3"/>
    <property type="match status" value="1"/>
</dbReference>
<dbReference type="EMBL" id="GHES01034481">
    <property type="protein sequence ID" value="MPA65040.1"/>
    <property type="molecule type" value="Transcribed_RNA"/>
</dbReference>
<evidence type="ECO:0000259" key="7">
    <source>
        <dbReference type="PROSITE" id="PS50863"/>
    </source>
</evidence>
<dbReference type="SMART" id="SM01019">
    <property type="entry name" value="B3"/>
    <property type="match status" value="1"/>
</dbReference>
<dbReference type="Pfam" id="PF02362">
    <property type="entry name" value="B3"/>
    <property type="match status" value="1"/>
</dbReference>
<keyword evidence="6" id="KW-0175">Coiled coil</keyword>
<evidence type="ECO:0000256" key="5">
    <source>
        <dbReference type="ARBA" id="ARBA00023242"/>
    </source>
</evidence>
<feature type="domain" description="TF-B3" evidence="7">
    <location>
        <begin position="91"/>
        <end position="182"/>
    </location>
</feature>
<proteinExistence type="predicted"/>